<evidence type="ECO:0000313" key="2">
    <source>
        <dbReference type="Proteomes" id="UP000236630"/>
    </source>
</evidence>
<sequence length="119" mass="13948">MLSLKNTVTRRSKRIDSLDPNTEEKYNLYGFPFAFQVWTYEAIFLFSQKFATNKGDLKVPRILKWFCKNKIMADVINNVLKEEDTFTVATTLHATGSDGSNEIAQHYMQWFLALEIEWK</sequence>
<gene>
    <name evidence="1" type="ORF">CUMW_157880</name>
</gene>
<comment type="caution">
    <text evidence="1">The sequence shown here is derived from an EMBL/GenBank/DDBJ whole genome shotgun (WGS) entry which is preliminary data.</text>
</comment>
<evidence type="ECO:0000313" key="1">
    <source>
        <dbReference type="EMBL" id="GAY54591.1"/>
    </source>
</evidence>
<dbReference type="EMBL" id="BDQV01000107">
    <property type="protein sequence ID" value="GAY54591.1"/>
    <property type="molecule type" value="Genomic_DNA"/>
</dbReference>
<protein>
    <submittedName>
        <fullName evidence="1">Uncharacterized protein</fullName>
    </submittedName>
</protein>
<proteinExistence type="predicted"/>
<organism evidence="1 2">
    <name type="scientific">Citrus unshiu</name>
    <name type="common">Satsuma mandarin</name>
    <name type="synonym">Citrus nobilis var. unshiu</name>
    <dbReference type="NCBI Taxonomy" id="55188"/>
    <lineage>
        <taxon>Eukaryota</taxon>
        <taxon>Viridiplantae</taxon>
        <taxon>Streptophyta</taxon>
        <taxon>Embryophyta</taxon>
        <taxon>Tracheophyta</taxon>
        <taxon>Spermatophyta</taxon>
        <taxon>Magnoliopsida</taxon>
        <taxon>eudicotyledons</taxon>
        <taxon>Gunneridae</taxon>
        <taxon>Pentapetalae</taxon>
        <taxon>rosids</taxon>
        <taxon>malvids</taxon>
        <taxon>Sapindales</taxon>
        <taxon>Rutaceae</taxon>
        <taxon>Aurantioideae</taxon>
        <taxon>Citrus</taxon>
    </lineage>
</organism>
<accession>A0A2H5PQI4</accession>
<reference evidence="1 2" key="1">
    <citation type="journal article" date="2017" name="Front. Genet.">
        <title>Draft sequencing of the heterozygous diploid genome of Satsuma (Citrus unshiu Marc.) using a hybrid assembly approach.</title>
        <authorList>
            <person name="Shimizu T."/>
            <person name="Tanizawa Y."/>
            <person name="Mochizuki T."/>
            <person name="Nagasaki H."/>
            <person name="Yoshioka T."/>
            <person name="Toyoda A."/>
            <person name="Fujiyama A."/>
            <person name="Kaminuma E."/>
            <person name="Nakamura Y."/>
        </authorList>
    </citation>
    <scope>NUCLEOTIDE SEQUENCE [LARGE SCALE GENOMIC DNA]</scope>
    <source>
        <strain evidence="2">cv. Miyagawa wase</strain>
    </source>
</reference>
<dbReference type="AlphaFoldDB" id="A0A2H5PQI4"/>
<dbReference type="Proteomes" id="UP000236630">
    <property type="component" value="Unassembled WGS sequence"/>
</dbReference>
<name>A0A2H5PQI4_CITUN</name>
<keyword evidence="2" id="KW-1185">Reference proteome</keyword>
<dbReference type="PANTHER" id="PTHR48449">
    <property type="entry name" value="DUF1985 DOMAIN-CONTAINING PROTEIN"/>
    <property type="match status" value="1"/>
</dbReference>
<dbReference type="PANTHER" id="PTHR48449:SF1">
    <property type="entry name" value="DUF1985 DOMAIN-CONTAINING PROTEIN"/>
    <property type="match status" value="1"/>
</dbReference>